<sequence length="75" mass="8180">MVSRTRIKICGMTDKAEVAHAVAAGVDALGFIFVSKSPRYIDPEKAREVISAIPPFVDSVGVFMDEDQDLINEIV</sequence>
<evidence type="ECO:0000259" key="9">
    <source>
        <dbReference type="Pfam" id="PF00697"/>
    </source>
</evidence>
<name>A0A8J6NGR0_9BACT</name>
<dbReference type="InterPro" id="IPR001240">
    <property type="entry name" value="PRAI_dom"/>
</dbReference>
<evidence type="ECO:0000256" key="2">
    <source>
        <dbReference type="ARBA" id="ARBA00004664"/>
    </source>
</evidence>
<reference evidence="10 11" key="1">
    <citation type="submission" date="2020-08" db="EMBL/GenBank/DDBJ databases">
        <title>Bridging the membrane lipid divide: bacteria of the FCB group superphylum have the potential to synthesize archaeal ether lipids.</title>
        <authorList>
            <person name="Villanueva L."/>
            <person name="Von Meijenfeldt F.A.B."/>
            <person name="Westbye A.B."/>
            <person name="Yadav S."/>
            <person name="Hopmans E.C."/>
            <person name="Dutilh B.E."/>
            <person name="Sinninghe Damste J.S."/>
        </authorList>
    </citation>
    <scope>NUCLEOTIDE SEQUENCE [LARGE SCALE GENOMIC DNA]</scope>
    <source>
        <strain evidence="10">NIOZ-UU47</strain>
    </source>
</reference>
<keyword evidence="8 10" id="KW-0413">Isomerase</keyword>
<dbReference type="GO" id="GO:0000162">
    <property type="term" value="P:L-tryptophan biosynthetic process"/>
    <property type="evidence" value="ECO:0007669"/>
    <property type="project" value="UniProtKB-UniPathway"/>
</dbReference>
<feature type="non-terminal residue" evidence="10">
    <location>
        <position position="75"/>
    </location>
</feature>
<dbReference type="GO" id="GO:0004640">
    <property type="term" value="F:phosphoribosylanthranilate isomerase activity"/>
    <property type="evidence" value="ECO:0007669"/>
    <property type="project" value="UniProtKB-EC"/>
</dbReference>
<comment type="pathway">
    <text evidence="2">Amino-acid biosynthesis; L-tryptophan biosynthesis; L-tryptophan from chorismate: step 3/5.</text>
</comment>
<accession>A0A8J6NGR0</accession>
<dbReference type="InterPro" id="IPR013785">
    <property type="entry name" value="Aldolase_TIM"/>
</dbReference>
<proteinExistence type="predicted"/>
<evidence type="ECO:0000256" key="3">
    <source>
        <dbReference type="ARBA" id="ARBA00012572"/>
    </source>
</evidence>
<keyword evidence="7" id="KW-0057">Aromatic amino acid biosynthesis</keyword>
<dbReference type="AlphaFoldDB" id="A0A8J6NGR0"/>
<evidence type="ECO:0000256" key="7">
    <source>
        <dbReference type="ARBA" id="ARBA00023141"/>
    </source>
</evidence>
<evidence type="ECO:0000256" key="6">
    <source>
        <dbReference type="ARBA" id="ARBA00022822"/>
    </source>
</evidence>
<dbReference type="InterPro" id="IPR044643">
    <property type="entry name" value="TrpF_fam"/>
</dbReference>
<evidence type="ECO:0000256" key="1">
    <source>
        <dbReference type="ARBA" id="ARBA00001164"/>
    </source>
</evidence>
<dbReference type="SUPFAM" id="SSF51366">
    <property type="entry name" value="Ribulose-phoshate binding barrel"/>
    <property type="match status" value="1"/>
</dbReference>
<evidence type="ECO:0000256" key="4">
    <source>
        <dbReference type="ARBA" id="ARBA00022272"/>
    </source>
</evidence>
<dbReference type="PANTHER" id="PTHR42894">
    <property type="entry name" value="N-(5'-PHOSPHORIBOSYL)ANTHRANILATE ISOMERASE"/>
    <property type="match status" value="1"/>
</dbReference>
<dbReference type="EMBL" id="JACNJZ010000135">
    <property type="protein sequence ID" value="MBC8318168.1"/>
    <property type="molecule type" value="Genomic_DNA"/>
</dbReference>
<dbReference type="UniPathway" id="UPA00035">
    <property type="reaction ID" value="UER00042"/>
</dbReference>
<keyword evidence="6" id="KW-0822">Tryptophan biosynthesis</keyword>
<keyword evidence="5" id="KW-0028">Amino-acid biosynthesis</keyword>
<evidence type="ECO:0000256" key="8">
    <source>
        <dbReference type="ARBA" id="ARBA00023235"/>
    </source>
</evidence>
<organism evidence="10 11">
    <name type="scientific">Candidatus Desulfobia pelagia</name>
    <dbReference type="NCBI Taxonomy" id="2841692"/>
    <lineage>
        <taxon>Bacteria</taxon>
        <taxon>Pseudomonadati</taxon>
        <taxon>Thermodesulfobacteriota</taxon>
        <taxon>Desulfobulbia</taxon>
        <taxon>Desulfobulbales</taxon>
        <taxon>Desulfobulbaceae</taxon>
        <taxon>Candidatus Desulfobia</taxon>
    </lineage>
</organism>
<evidence type="ECO:0000313" key="10">
    <source>
        <dbReference type="EMBL" id="MBC8318168.1"/>
    </source>
</evidence>
<feature type="domain" description="N-(5'phosphoribosyl) anthranilate isomerase (PRAI)" evidence="9">
    <location>
        <begin position="7"/>
        <end position="74"/>
    </location>
</feature>
<dbReference type="Proteomes" id="UP000614424">
    <property type="component" value="Unassembled WGS sequence"/>
</dbReference>
<evidence type="ECO:0000313" key="11">
    <source>
        <dbReference type="Proteomes" id="UP000614424"/>
    </source>
</evidence>
<dbReference type="EC" id="5.3.1.24" evidence="3"/>
<dbReference type="InterPro" id="IPR011060">
    <property type="entry name" value="RibuloseP-bd_barrel"/>
</dbReference>
<comment type="catalytic activity">
    <reaction evidence="1">
        <text>N-(5-phospho-beta-D-ribosyl)anthranilate = 1-(2-carboxyphenylamino)-1-deoxy-D-ribulose 5-phosphate</text>
        <dbReference type="Rhea" id="RHEA:21540"/>
        <dbReference type="ChEBI" id="CHEBI:18277"/>
        <dbReference type="ChEBI" id="CHEBI:58613"/>
        <dbReference type="EC" id="5.3.1.24"/>
    </reaction>
</comment>
<dbReference type="PANTHER" id="PTHR42894:SF1">
    <property type="entry name" value="N-(5'-PHOSPHORIBOSYL)ANTHRANILATE ISOMERASE"/>
    <property type="match status" value="1"/>
</dbReference>
<comment type="caution">
    <text evidence="10">The sequence shown here is derived from an EMBL/GenBank/DDBJ whole genome shotgun (WGS) entry which is preliminary data.</text>
</comment>
<gene>
    <name evidence="10" type="ORF">H8E41_09695</name>
</gene>
<protein>
    <recommendedName>
        <fullName evidence="4">N-(5'-phosphoribosyl)anthranilate isomerase</fullName>
        <ecNumber evidence="3">5.3.1.24</ecNumber>
    </recommendedName>
</protein>
<dbReference type="Pfam" id="PF00697">
    <property type="entry name" value="PRAI"/>
    <property type="match status" value="1"/>
</dbReference>
<dbReference type="Gene3D" id="3.20.20.70">
    <property type="entry name" value="Aldolase class I"/>
    <property type="match status" value="1"/>
</dbReference>
<evidence type="ECO:0000256" key="5">
    <source>
        <dbReference type="ARBA" id="ARBA00022605"/>
    </source>
</evidence>